<dbReference type="InterPro" id="IPR002035">
    <property type="entry name" value="VWF_A"/>
</dbReference>
<protein>
    <submittedName>
        <fullName evidence="2">VWA domain-containing protein</fullName>
    </submittedName>
</protein>
<dbReference type="InterPro" id="IPR051928">
    <property type="entry name" value="NorD/CobT"/>
</dbReference>
<dbReference type="InterPro" id="IPR036465">
    <property type="entry name" value="vWFA_dom_sf"/>
</dbReference>
<accession>A0AA94F250</accession>
<dbReference type="PANTHER" id="PTHR41248:SF1">
    <property type="entry name" value="NORD PROTEIN"/>
    <property type="match status" value="1"/>
</dbReference>
<dbReference type="RefSeq" id="WP_127821915.1">
    <property type="nucleotide sequence ID" value="NZ_RWGX02000016.1"/>
</dbReference>
<dbReference type="PROSITE" id="PS50234">
    <property type="entry name" value="VWFA"/>
    <property type="match status" value="1"/>
</dbReference>
<sequence>MSIDLDEIIFSFVTKYLRKSQKKALESNKNTVFLKDITPRLTLIANAVSGKSITIYPAEKEGGYKNNNFFLPEYFNQFESYEKNIAFYFFRILYLSTQQSLELNWNEPENDVEKSQNEAKIASVQILPILFENFPKTKYIYAFLLDHFLSKKATNPHLYWLYGKFMFAKKEENIEEENTNHTSLKSTKNDEVKTTLKTVGVEEIKSLQIDKKQQDDDVLNHSFEKVETVDEFYGNWKNFDGEDELEEHNDALEEIKMRFTVRVDDTAHSIYQSDFIENLTVAESAEKDAKGTYIYYNEWDFSALKYRTNFCKVYPKLQLKTDPKFYYDTIKNYTPVLNKLRKSLTHINNKLLQQKKQTQGNEFDIDALTDLYVDVHTQKTPSENIYFSNRKKEKDLSILLLLDVSLSSDSYVDGNKVLDVEKEVSILFGEILHEFNIDFSIDCFSSKTRNHINYITLKDFTETWDIGKKRIGYIKPGGYTRIGGAIRHAGNRLKTRKTKNKWIILISDGKPNDYDKYEGKYGINDVKQALKELYGNQINSYALTIEAQAKYYLPQMFGQNHFQILKNPIELINALVYLFDKIKRQ</sequence>
<evidence type="ECO:0000313" key="2">
    <source>
        <dbReference type="EMBL" id="RVU87748.1"/>
    </source>
</evidence>
<reference evidence="2" key="1">
    <citation type="submission" date="2018-12" db="EMBL/GenBank/DDBJ databases">
        <title>Draft genome sequence of Flaovobacterium columnare BGFS27 isolated from channel catfish in Alabama.</title>
        <authorList>
            <person name="Cai W."/>
            <person name="Arias C."/>
        </authorList>
    </citation>
    <scope>NUCLEOTIDE SEQUENCE [LARGE SCALE GENOMIC DNA]</scope>
    <source>
        <strain evidence="2">BGFS27</strain>
    </source>
</reference>
<dbReference type="SMART" id="SM00327">
    <property type="entry name" value="VWA"/>
    <property type="match status" value="1"/>
</dbReference>
<dbReference type="SUPFAM" id="SSF53300">
    <property type="entry name" value="vWA-like"/>
    <property type="match status" value="1"/>
</dbReference>
<proteinExistence type="predicted"/>
<comment type="caution">
    <text evidence="2">The sequence shown here is derived from an EMBL/GenBank/DDBJ whole genome shotgun (WGS) entry which is preliminary data.</text>
</comment>
<dbReference type="AlphaFoldDB" id="A0AA94F250"/>
<gene>
    <name evidence="2" type="ORF">EJB19_05850</name>
</gene>
<name>A0AA94F250_9FLAO</name>
<dbReference type="PANTHER" id="PTHR41248">
    <property type="entry name" value="NORD PROTEIN"/>
    <property type="match status" value="1"/>
</dbReference>
<dbReference type="Pfam" id="PF00092">
    <property type="entry name" value="VWA"/>
    <property type="match status" value="1"/>
</dbReference>
<dbReference type="EMBL" id="RWGX01000004">
    <property type="protein sequence ID" value="RVU87748.1"/>
    <property type="molecule type" value="Genomic_DNA"/>
</dbReference>
<organism evidence="2">
    <name type="scientific">Flavobacterium columnare</name>
    <dbReference type="NCBI Taxonomy" id="996"/>
    <lineage>
        <taxon>Bacteria</taxon>
        <taxon>Pseudomonadati</taxon>
        <taxon>Bacteroidota</taxon>
        <taxon>Flavobacteriia</taxon>
        <taxon>Flavobacteriales</taxon>
        <taxon>Flavobacteriaceae</taxon>
        <taxon>Flavobacterium</taxon>
    </lineage>
</organism>
<evidence type="ECO:0000259" key="1">
    <source>
        <dbReference type="PROSITE" id="PS50234"/>
    </source>
</evidence>
<dbReference type="Gene3D" id="3.40.50.410">
    <property type="entry name" value="von Willebrand factor, type A domain"/>
    <property type="match status" value="1"/>
</dbReference>
<feature type="domain" description="VWFA" evidence="1">
    <location>
        <begin position="397"/>
        <end position="582"/>
    </location>
</feature>